<dbReference type="GO" id="GO:0003723">
    <property type="term" value="F:RNA binding"/>
    <property type="evidence" value="ECO:0007669"/>
    <property type="project" value="InterPro"/>
</dbReference>
<evidence type="ECO:0000313" key="6">
    <source>
        <dbReference type="Proteomes" id="UP000614469"/>
    </source>
</evidence>
<dbReference type="Pfam" id="PF00588">
    <property type="entry name" value="SpoU_methylase"/>
    <property type="match status" value="1"/>
</dbReference>
<comment type="similarity">
    <text evidence="1">Belongs to the class IV-like SAM-binding methyltransferase superfamily. RNA methyltransferase TrmH family.</text>
</comment>
<dbReference type="InterPro" id="IPR051259">
    <property type="entry name" value="rRNA_Methyltransferase"/>
</dbReference>
<accession>A0A8J6NKJ1</accession>
<evidence type="ECO:0000256" key="3">
    <source>
        <dbReference type="ARBA" id="ARBA00022679"/>
    </source>
</evidence>
<evidence type="ECO:0000256" key="2">
    <source>
        <dbReference type="ARBA" id="ARBA00022603"/>
    </source>
</evidence>
<dbReference type="GO" id="GO:0006396">
    <property type="term" value="P:RNA processing"/>
    <property type="evidence" value="ECO:0007669"/>
    <property type="project" value="InterPro"/>
</dbReference>
<dbReference type="InterPro" id="IPR029028">
    <property type="entry name" value="Alpha/beta_knot_MTases"/>
</dbReference>
<organism evidence="5 6">
    <name type="scientific">Candidatus Desulfolinea nitratireducens</name>
    <dbReference type="NCBI Taxonomy" id="2841698"/>
    <lineage>
        <taxon>Bacteria</taxon>
        <taxon>Bacillati</taxon>
        <taxon>Chloroflexota</taxon>
        <taxon>Anaerolineae</taxon>
        <taxon>Anaerolineales</taxon>
        <taxon>Anaerolineales incertae sedis</taxon>
        <taxon>Candidatus Desulfolinea</taxon>
    </lineage>
</organism>
<dbReference type="AlphaFoldDB" id="A0A8J6NKJ1"/>
<dbReference type="InterPro" id="IPR053888">
    <property type="entry name" value="MRM3-like_sub_bind"/>
</dbReference>
<dbReference type="InterPro" id="IPR029026">
    <property type="entry name" value="tRNA_m1G_MTases_N"/>
</dbReference>
<proteinExistence type="inferred from homology"/>
<dbReference type="Gene3D" id="3.40.1280.10">
    <property type="match status" value="1"/>
</dbReference>
<evidence type="ECO:0000256" key="1">
    <source>
        <dbReference type="ARBA" id="ARBA00007228"/>
    </source>
</evidence>
<dbReference type="InterPro" id="IPR001537">
    <property type="entry name" value="SpoU_MeTrfase"/>
</dbReference>
<dbReference type="GO" id="GO:0032259">
    <property type="term" value="P:methylation"/>
    <property type="evidence" value="ECO:0007669"/>
    <property type="project" value="UniProtKB-KW"/>
</dbReference>
<keyword evidence="2 5" id="KW-0489">Methyltransferase</keyword>
<protein>
    <submittedName>
        <fullName evidence="5">RNA methyltransferase</fullName>
    </submittedName>
</protein>
<sequence length="263" mass="28784">MREKEMITSRSNPLVKEFRALDQRKNRSERGLFLVEGIHNVGAAVEADWVIENLLYAPDLLTSDYAHDLIAASVKKDIRCQSVSADVFHSFASKENPQGILASVHQRELHLEELSEFEHLAAIIAPQDPGNLGTILRTLDAVGANGLVLLEGGVDLYHPKVVRASMGALFWVPVVRTTFDGFASWGKSSSFQLIGTSAHGETDLSSLELNNKKWILLLGNEQKGLSREQIAACDDLVALPMRGRGRSLNLAVAAGVLLYGLMK</sequence>
<dbReference type="SUPFAM" id="SSF55315">
    <property type="entry name" value="L30e-like"/>
    <property type="match status" value="1"/>
</dbReference>
<dbReference type="Pfam" id="PF22435">
    <property type="entry name" value="MRM3-like_sub_bind"/>
    <property type="match status" value="1"/>
</dbReference>
<dbReference type="GO" id="GO:0005737">
    <property type="term" value="C:cytoplasm"/>
    <property type="evidence" value="ECO:0007669"/>
    <property type="project" value="UniProtKB-ARBA"/>
</dbReference>
<evidence type="ECO:0000313" key="5">
    <source>
        <dbReference type="EMBL" id="MBC8335347.1"/>
    </source>
</evidence>
<feature type="domain" description="RNA 2-O ribose methyltransferase substrate binding" evidence="4">
    <location>
        <begin position="34"/>
        <end position="110"/>
    </location>
</feature>
<dbReference type="InterPro" id="IPR029064">
    <property type="entry name" value="Ribosomal_eL30-like_sf"/>
</dbReference>
<evidence type="ECO:0000259" key="4">
    <source>
        <dbReference type="SMART" id="SM00967"/>
    </source>
</evidence>
<dbReference type="Gene3D" id="3.30.1330.30">
    <property type="match status" value="1"/>
</dbReference>
<comment type="caution">
    <text evidence="5">The sequence shown here is derived from an EMBL/GenBank/DDBJ whole genome shotgun (WGS) entry which is preliminary data.</text>
</comment>
<dbReference type="GO" id="GO:0008173">
    <property type="term" value="F:RNA methyltransferase activity"/>
    <property type="evidence" value="ECO:0007669"/>
    <property type="project" value="InterPro"/>
</dbReference>
<name>A0A8J6NKJ1_9CHLR</name>
<dbReference type="InterPro" id="IPR013123">
    <property type="entry name" value="SpoU_subst-bd"/>
</dbReference>
<dbReference type="EMBL" id="JACNJN010000104">
    <property type="protein sequence ID" value="MBC8335347.1"/>
    <property type="molecule type" value="Genomic_DNA"/>
</dbReference>
<dbReference type="SMART" id="SM00967">
    <property type="entry name" value="SpoU_sub_bind"/>
    <property type="match status" value="1"/>
</dbReference>
<reference evidence="5 6" key="1">
    <citation type="submission" date="2020-08" db="EMBL/GenBank/DDBJ databases">
        <title>Bridging the membrane lipid divide: bacteria of the FCB group superphylum have the potential to synthesize archaeal ether lipids.</title>
        <authorList>
            <person name="Villanueva L."/>
            <person name="Von Meijenfeldt F.A.B."/>
            <person name="Westbye A.B."/>
            <person name="Yadav S."/>
            <person name="Hopmans E.C."/>
            <person name="Dutilh B.E."/>
            <person name="Sinninghe Damste J.S."/>
        </authorList>
    </citation>
    <scope>NUCLEOTIDE SEQUENCE [LARGE SCALE GENOMIC DNA]</scope>
    <source>
        <strain evidence="5">NIOZ-UU36</strain>
    </source>
</reference>
<dbReference type="PANTHER" id="PTHR43191">
    <property type="entry name" value="RRNA METHYLTRANSFERASE 3"/>
    <property type="match status" value="1"/>
</dbReference>
<dbReference type="PANTHER" id="PTHR43191:SF2">
    <property type="entry name" value="RRNA METHYLTRANSFERASE 3, MITOCHONDRIAL"/>
    <property type="match status" value="1"/>
</dbReference>
<keyword evidence="3" id="KW-0808">Transferase</keyword>
<dbReference type="SUPFAM" id="SSF75217">
    <property type="entry name" value="alpha/beta knot"/>
    <property type="match status" value="1"/>
</dbReference>
<dbReference type="Proteomes" id="UP000614469">
    <property type="component" value="Unassembled WGS sequence"/>
</dbReference>
<dbReference type="CDD" id="cd18095">
    <property type="entry name" value="SpoU-like_rRNA-MTase"/>
    <property type="match status" value="1"/>
</dbReference>
<gene>
    <name evidence="5" type="ORF">H8E29_08795</name>
</gene>